<evidence type="ECO:0000313" key="1">
    <source>
        <dbReference type="EMBL" id="CAB4005174.1"/>
    </source>
</evidence>
<accession>A0A6S7HJ41</accession>
<comment type="caution">
    <text evidence="1">The sequence shown here is derived from an EMBL/GenBank/DDBJ whole genome shotgun (WGS) entry which is preliminary data.</text>
</comment>
<proteinExistence type="predicted"/>
<protein>
    <submittedName>
        <fullName evidence="1">Uncharacterized protein</fullName>
    </submittedName>
</protein>
<sequence>EWLRLFLLIHLKREIENYMYIYIKIYTSHELVNKYNCYFIQENCFIQLKPGYDASTTCQLSLFVNNFGDFCCKN</sequence>
<reference evidence="1" key="1">
    <citation type="submission" date="2020-04" db="EMBL/GenBank/DDBJ databases">
        <authorList>
            <person name="Alioto T."/>
            <person name="Alioto T."/>
            <person name="Gomez Garrido J."/>
        </authorList>
    </citation>
    <scope>NUCLEOTIDE SEQUENCE</scope>
    <source>
        <strain evidence="1">A484AB</strain>
    </source>
</reference>
<evidence type="ECO:0000313" key="2">
    <source>
        <dbReference type="Proteomes" id="UP001152795"/>
    </source>
</evidence>
<dbReference type="EMBL" id="CACRXK020005115">
    <property type="protein sequence ID" value="CAB4005174.1"/>
    <property type="molecule type" value="Genomic_DNA"/>
</dbReference>
<feature type="non-terminal residue" evidence="1">
    <location>
        <position position="74"/>
    </location>
</feature>
<dbReference type="Proteomes" id="UP001152795">
    <property type="component" value="Unassembled WGS sequence"/>
</dbReference>
<dbReference type="AlphaFoldDB" id="A0A6S7HJ41"/>
<name>A0A6S7HJ41_PARCT</name>
<gene>
    <name evidence="1" type="ORF">PACLA_8A089551</name>
</gene>
<organism evidence="1 2">
    <name type="scientific">Paramuricea clavata</name>
    <name type="common">Red gorgonian</name>
    <name type="synonym">Violescent sea-whip</name>
    <dbReference type="NCBI Taxonomy" id="317549"/>
    <lineage>
        <taxon>Eukaryota</taxon>
        <taxon>Metazoa</taxon>
        <taxon>Cnidaria</taxon>
        <taxon>Anthozoa</taxon>
        <taxon>Octocorallia</taxon>
        <taxon>Malacalcyonacea</taxon>
        <taxon>Plexauridae</taxon>
        <taxon>Paramuricea</taxon>
    </lineage>
</organism>
<keyword evidence="2" id="KW-1185">Reference proteome</keyword>